<sequence>MSTFNSNDLLSTLVEKIRLICEQKIHFDDFTSVSGLICFDIDGIKQQCFVISELVQKTSAGEGCSAHLKTLCWKDIATTKPLELNSKEIYTSQISHHKTPACDEQYSGPSELQKSFNSSPVGCAKLQAKLDWSNRTFTLVPLEQDGAEQSSKSPLKNTSNTTIVVPISQIAGQKEKKENLQLNFKKDIYQRFSKEHNVIGSRWPKPFHSTKTHTNYRNCYPGLPNKALKRCKPVFDGKCSDSLRNKIKCEPLKEVYNLQNSCENLKTLDNSTSEKPTDLSWFERVISPSNSVESIDSIQPCYLVPHSEPLTSPQYLNNEIKDIFDNSNIEHMESAAHNVILKHNTAPQVNVPDTGSQAESILAQIKKPGSPLKTVAAHSSTSNGTLNTISSIEPDMITLKGNNSDVCIRKTTDCAIPTSVSPSRHSELQSMNECSTNIKKGMYYQIKLRLKYSYSYYTFG</sequence>
<accession>A0AAV4DKC9</accession>
<gene>
    <name evidence="1" type="ORF">PoB_007123800</name>
</gene>
<proteinExistence type="predicted"/>
<evidence type="ECO:0000313" key="2">
    <source>
        <dbReference type="Proteomes" id="UP000735302"/>
    </source>
</evidence>
<evidence type="ECO:0000313" key="1">
    <source>
        <dbReference type="EMBL" id="GFO44733.1"/>
    </source>
</evidence>
<comment type="caution">
    <text evidence="1">The sequence shown here is derived from an EMBL/GenBank/DDBJ whole genome shotgun (WGS) entry which is preliminary data.</text>
</comment>
<organism evidence="1 2">
    <name type="scientific">Plakobranchus ocellatus</name>
    <dbReference type="NCBI Taxonomy" id="259542"/>
    <lineage>
        <taxon>Eukaryota</taxon>
        <taxon>Metazoa</taxon>
        <taxon>Spiralia</taxon>
        <taxon>Lophotrochozoa</taxon>
        <taxon>Mollusca</taxon>
        <taxon>Gastropoda</taxon>
        <taxon>Heterobranchia</taxon>
        <taxon>Euthyneura</taxon>
        <taxon>Panpulmonata</taxon>
        <taxon>Sacoglossa</taxon>
        <taxon>Placobranchoidea</taxon>
        <taxon>Plakobranchidae</taxon>
        <taxon>Plakobranchus</taxon>
    </lineage>
</organism>
<dbReference type="EMBL" id="BLXT01007982">
    <property type="protein sequence ID" value="GFO44733.1"/>
    <property type="molecule type" value="Genomic_DNA"/>
</dbReference>
<keyword evidence="2" id="KW-1185">Reference proteome</keyword>
<dbReference type="AlphaFoldDB" id="A0AAV4DKC9"/>
<reference evidence="1 2" key="1">
    <citation type="journal article" date="2021" name="Elife">
        <title>Chloroplast acquisition without the gene transfer in kleptoplastic sea slugs, Plakobranchus ocellatus.</title>
        <authorList>
            <person name="Maeda T."/>
            <person name="Takahashi S."/>
            <person name="Yoshida T."/>
            <person name="Shimamura S."/>
            <person name="Takaki Y."/>
            <person name="Nagai Y."/>
            <person name="Toyoda A."/>
            <person name="Suzuki Y."/>
            <person name="Arimoto A."/>
            <person name="Ishii H."/>
            <person name="Satoh N."/>
            <person name="Nishiyama T."/>
            <person name="Hasebe M."/>
            <person name="Maruyama T."/>
            <person name="Minagawa J."/>
            <person name="Obokata J."/>
            <person name="Shigenobu S."/>
        </authorList>
    </citation>
    <scope>NUCLEOTIDE SEQUENCE [LARGE SCALE GENOMIC DNA]</scope>
</reference>
<protein>
    <submittedName>
        <fullName evidence="1">Uncharacterized protein</fullName>
    </submittedName>
</protein>
<dbReference type="Proteomes" id="UP000735302">
    <property type="component" value="Unassembled WGS sequence"/>
</dbReference>
<name>A0AAV4DKC9_9GAST</name>